<comment type="caution">
    <text evidence="1">The sequence shown here is derived from an EMBL/GenBank/DDBJ whole genome shotgun (WGS) entry which is preliminary data.</text>
</comment>
<accession>A0ABW0XYY9</accession>
<protein>
    <recommendedName>
        <fullName evidence="3">Secreted protein</fullName>
    </recommendedName>
</protein>
<dbReference type="RefSeq" id="WP_381219538.1">
    <property type="nucleotide sequence ID" value="NZ_JBHSPC010000147.1"/>
</dbReference>
<organism evidence="1 2">
    <name type="scientific">Streptomyces incanus</name>
    <dbReference type="NCBI Taxonomy" id="887453"/>
    <lineage>
        <taxon>Bacteria</taxon>
        <taxon>Bacillati</taxon>
        <taxon>Actinomycetota</taxon>
        <taxon>Actinomycetes</taxon>
        <taxon>Kitasatosporales</taxon>
        <taxon>Streptomycetaceae</taxon>
        <taxon>Streptomyces</taxon>
    </lineage>
</organism>
<gene>
    <name evidence="1" type="ORF">ACFP2V_35145</name>
</gene>
<evidence type="ECO:0000313" key="1">
    <source>
        <dbReference type="EMBL" id="MFC5675108.1"/>
    </source>
</evidence>
<name>A0ABW0XYY9_9ACTN</name>
<evidence type="ECO:0008006" key="3">
    <source>
        <dbReference type="Google" id="ProtNLM"/>
    </source>
</evidence>
<reference evidence="2" key="1">
    <citation type="journal article" date="2019" name="Int. J. Syst. Evol. Microbiol.">
        <title>The Global Catalogue of Microorganisms (GCM) 10K type strain sequencing project: providing services to taxonomists for standard genome sequencing and annotation.</title>
        <authorList>
            <consortium name="The Broad Institute Genomics Platform"/>
            <consortium name="The Broad Institute Genome Sequencing Center for Infectious Disease"/>
            <person name="Wu L."/>
            <person name="Ma J."/>
        </authorList>
    </citation>
    <scope>NUCLEOTIDE SEQUENCE [LARGE SCALE GENOMIC DNA]</scope>
    <source>
        <strain evidence="2">JCM 13852</strain>
    </source>
</reference>
<keyword evidence="2" id="KW-1185">Reference proteome</keyword>
<evidence type="ECO:0000313" key="2">
    <source>
        <dbReference type="Proteomes" id="UP001596183"/>
    </source>
</evidence>
<sequence>MSEPIPALLPCAALFLASAAVLLTLARTVLPAPPEPAAGRHRRTVRPLTYRTVARSRCPERPLAGEATRTVRPYVVAAERAARRWERELAALGPDGSGPYVMHGVEVA</sequence>
<dbReference type="Proteomes" id="UP001596183">
    <property type="component" value="Unassembled WGS sequence"/>
</dbReference>
<dbReference type="EMBL" id="JBHSPC010000147">
    <property type="protein sequence ID" value="MFC5675108.1"/>
    <property type="molecule type" value="Genomic_DNA"/>
</dbReference>
<proteinExistence type="predicted"/>